<proteinExistence type="predicted"/>
<feature type="domain" description="3-beta hydroxysteroid dehydrogenase/isomerase" evidence="2">
    <location>
        <begin position="22"/>
        <end position="285"/>
    </location>
</feature>
<evidence type="ECO:0000313" key="3">
    <source>
        <dbReference type="EMBL" id="ROV88136.1"/>
    </source>
</evidence>
<dbReference type="AlphaFoldDB" id="A0A423VB15"/>
<keyword evidence="4" id="KW-1185">Reference proteome</keyword>
<evidence type="ECO:0000256" key="1">
    <source>
        <dbReference type="SAM" id="MobiDB-lite"/>
    </source>
</evidence>
<dbReference type="STRING" id="356882.A0A423VB15"/>
<accession>A0A423VB15</accession>
<dbReference type="Proteomes" id="UP000283895">
    <property type="component" value="Unassembled WGS sequence"/>
</dbReference>
<comment type="caution">
    <text evidence="3">The sequence shown here is derived from an EMBL/GenBank/DDBJ whole genome shotgun (WGS) entry which is preliminary data.</text>
</comment>
<dbReference type="InterPro" id="IPR002225">
    <property type="entry name" value="3Beta_OHSteriod_DH/Estase"/>
</dbReference>
<dbReference type="Gene3D" id="3.40.50.720">
    <property type="entry name" value="NAD(P)-binding Rossmann-like Domain"/>
    <property type="match status" value="1"/>
</dbReference>
<dbReference type="Pfam" id="PF01073">
    <property type="entry name" value="3Beta_HSD"/>
    <property type="match status" value="1"/>
</dbReference>
<dbReference type="EMBL" id="LKEA01000083">
    <property type="protein sequence ID" value="ROV88136.1"/>
    <property type="molecule type" value="Genomic_DNA"/>
</dbReference>
<dbReference type="PANTHER" id="PTHR43000">
    <property type="entry name" value="DTDP-D-GLUCOSE 4,6-DEHYDRATASE-RELATED"/>
    <property type="match status" value="1"/>
</dbReference>
<organism evidence="3 4">
    <name type="scientific">Cytospora schulzeri</name>
    <dbReference type="NCBI Taxonomy" id="448051"/>
    <lineage>
        <taxon>Eukaryota</taxon>
        <taxon>Fungi</taxon>
        <taxon>Dikarya</taxon>
        <taxon>Ascomycota</taxon>
        <taxon>Pezizomycotina</taxon>
        <taxon>Sordariomycetes</taxon>
        <taxon>Sordariomycetidae</taxon>
        <taxon>Diaporthales</taxon>
        <taxon>Cytosporaceae</taxon>
        <taxon>Cytospora</taxon>
    </lineage>
</organism>
<feature type="region of interest" description="Disordered" evidence="1">
    <location>
        <begin position="386"/>
        <end position="406"/>
    </location>
</feature>
<dbReference type="GO" id="GO:0016616">
    <property type="term" value="F:oxidoreductase activity, acting on the CH-OH group of donors, NAD or NADP as acceptor"/>
    <property type="evidence" value="ECO:0007669"/>
    <property type="project" value="InterPro"/>
</dbReference>
<dbReference type="InterPro" id="IPR036291">
    <property type="entry name" value="NAD(P)-bd_dom_sf"/>
</dbReference>
<name>A0A423VB15_9PEZI</name>
<dbReference type="SUPFAM" id="SSF51735">
    <property type="entry name" value="NAD(P)-binding Rossmann-fold domains"/>
    <property type="match status" value="1"/>
</dbReference>
<dbReference type="GO" id="GO:0006694">
    <property type="term" value="P:steroid biosynthetic process"/>
    <property type="evidence" value="ECO:0007669"/>
    <property type="project" value="InterPro"/>
</dbReference>
<evidence type="ECO:0000313" key="4">
    <source>
        <dbReference type="Proteomes" id="UP000283895"/>
    </source>
</evidence>
<gene>
    <name evidence="3" type="ORF">VMCG_10439</name>
</gene>
<reference evidence="3 4" key="1">
    <citation type="submission" date="2015-09" db="EMBL/GenBank/DDBJ databases">
        <title>Host preference determinants of Valsa canker pathogens revealed by comparative genomics.</title>
        <authorList>
            <person name="Yin Z."/>
            <person name="Huang L."/>
        </authorList>
    </citation>
    <scope>NUCLEOTIDE SEQUENCE [LARGE SCALE GENOMIC DNA]</scope>
    <source>
        <strain evidence="3 4">03-1</strain>
    </source>
</reference>
<protein>
    <recommendedName>
        <fullName evidence="2">3-beta hydroxysteroid dehydrogenase/isomerase domain-containing protein</fullName>
    </recommendedName>
</protein>
<dbReference type="OrthoDB" id="10058185at2759"/>
<evidence type="ECO:0000259" key="2">
    <source>
        <dbReference type="Pfam" id="PF01073"/>
    </source>
</evidence>
<sequence>MALTVKPNIYPSVPTPSLGKVLITGGCGFLGYHLVARLLSDADCCEHVYIIDRDVSRNIHTHEKATYITASIAEGKDLSVVLDRVRPVTIFHAASPNATYGRRGDYYRTNVVGTQNILALVRERSYVKALVYTSSGDVYATRHHKMLKETDPTWDPNPWPWKGVTEYEWTKALAHRLVLQANTKEGLKTAVIIPAHIYGLRDSQALSLMFDMFEDPRKPVFQVGNGQNMASFVEAGNCAEAHVLAAQALLSGVKGVPGQAFNVSDGEDIPLWWHTRLVCATIRGLGLGKDPISHSKMGVAKVKVRHIPGWAMWLVARVVWWMLLVSTAGYVQPPPALSCNGASWCTEDHTVDIEKVRKVLGYRPEGNRERHEAVVRQAAEWEWERRKSLNRDQNGTNDGERDLKVK</sequence>